<dbReference type="AlphaFoldDB" id="A0A0F3KT17"/>
<sequence>MYALVDEGDCQCVHAFLASLDRAARRKVDVLFDLFGTMGGIHNTEKFKKLEGSAGIFEFKSFQVRLLCFMHGDGVVVVRGVYKKKDKHDKTDIAYAERCRRQFLEKVN</sequence>
<dbReference type="InterPro" id="IPR009241">
    <property type="entry name" value="HigB-like"/>
</dbReference>
<organism evidence="1 2">
    <name type="scientific">Luteibacter yeojuensis</name>
    <dbReference type="NCBI Taxonomy" id="345309"/>
    <lineage>
        <taxon>Bacteria</taxon>
        <taxon>Pseudomonadati</taxon>
        <taxon>Pseudomonadota</taxon>
        <taxon>Gammaproteobacteria</taxon>
        <taxon>Lysobacterales</taxon>
        <taxon>Rhodanobacteraceae</taxon>
        <taxon>Luteibacter</taxon>
    </lineage>
</organism>
<evidence type="ECO:0000313" key="2">
    <source>
        <dbReference type="Proteomes" id="UP000033651"/>
    </source>
</evidence>
<protein>
    <recommendedName>
        <fullName evidence="3">Phage-related protein</fullName>
    </recommendedName>
</protein>
<evidence type="ECO:0000313" key="1">
    <source>
        <dbReference type="EMBL" id="KJV34311.1"/>
    </source>
</evidence>
<evidence type="ECO:0008006" key="3">
    <source>
        <dbReference type="Google" id="ProtNLM"/>
    </source>
</evidence>
<keyword evidence="2" id="KW-1185">Reference proteome</keyword>
<dbReference type="EMBL" id="JZRB01000020">
    <property type="protein sequence ID" value="KJV34311.1"/>
    <property type="molecule type" value="Genomic_DNA"/>
</dbReference>
<comment type="caution">
    <text evidence="1">The sequence shown here is derived from an EMBL/GenBank/DDBJ whole genome shotgun (WGS) entry which is preliminary data.</text>
</comment>
<dbReference type="Proteomes" id="UP000033651">
    <property type="component" value="Unassembled WGS sequence"/>
</dbReference>
<proteinExistence type="predicted"/>
<name>A0A0F3KT17_9GAMM</name>
<dbReference type="PATRIC" id="fig|345309.4.peg.1370"/>
<dbReference type="Pfam" id="PF05973">
    <property type="entry name" value="Gp49"/>
    <property type="match status" value="1"/>
</dbReference>
<reference evidence="1 2" key="1">
    <citation type="submission" date="2015-03" db="EMBL/GenBank/DDBJ databases">
        <title>Draft genome sequence of Luteibacter yeojuensis strain SU11.</title>
        <authorList>
            <person name="Sulaiman J."/>
            <person name="Priya K."/>
            <person name="Chan K.-G."/>
        </authorList>
    </citation>
    <scope>NUCLEOTIDE SEQUENCE [LARGE SCALE GENOMIC DNA]</scope>
    <source>
        <strain evidence="1 2">SU11</strain>
    </source>
</reference>
<gene>
    <name evidence="1" type="ORF">VI08_10165</name>
</gene>
<accession>A0A0F3KT17</accession>